<evidence type="ECO:0000313" key="2">
    <source>
        <dbReference type="EMBL" id="KIK76644.1"/>
    </source>
</evidence>
<dbReference type="AlphaFoldDB" id="A0A0D0D8E5"/>
<sequence length="268" mass="31073">MADPSFERRPDFTGEAYRVIRDALAQAVNENDQQVTERLTAAWDTDHTLQVEAWNQQQLVKAQIQAEVERMQLEQEAEAHQLAEEEAKRERKEAEKKKPKMNNFNETSSVPSIIVQRPSQHALQKLSTFDFVDEILTLRSVASVKASRNAIEDHKLTFEVFLQAKNNFLFYAKSSLWPSKHLDTLAKFFWNIKTHPMRANPNGNTIVLTYASRVRHNWHDDLKANRAFNISIINKELMKNIRWEVNARIGEERTQKASQLPPRLKASP</sequence>
<feature type="region of interest" description="Disordered" evidence="1">
    <location>
        <begin position="75"/>
        <end position="107"/>
    </location>
</feature>
<dbReference type="HOGENOM" id="CLU_052398_1_2_1"/>
<gene>
    <name evidence="2" type="ORF">PAXRUDRAFT_18050</name>
</gene>
<protein>
    <submittedName>
        <fullName evidence="2">Uncharacterized protein</fullName>
    </submittedName>
</protein>
<name>A0A0D0D8E5_9AGAM</name>
<dbReference type="EMBL" id="KN827371">
    <property type="protein sequence ID" value="KIK76644.1"/>
    <property type="molecule type" value="Genomic_DNA"/>
</dbReference>
<reference evidence="3" key="2">
    <citation type="submission" date="2015-01" db="EMBL/GenBank/DDBJ databases">
        <title>Evolutionary Origins and Diversification of the Mycorrhizal Mutualists.</title>
        <authorList>
            <consortium name="DOE Joint Genome Institute"/>
            <consortium name="Mycorrhizal Genomics Consortium"/>
            <person name="Kohler A."/>
            <person name="Kuo A."/>
            <person name="Nagy L.G."/>
            <person name="Floudas D."/>
            <person name="Copeland A."/>
            <person name="Barry K.W."/>
            <person name="Cichocki N."/>
            <person name="Veneault-Fourrey C."/>
            <person name="LaButti K."/>
            <person name="Lindquist E.A."/>
            <person name="Lipzen A."/>
            <person name="Lundell T."/>
            <person name="Morin E."/>
            <person name="Murat C."/>
            <person name="Riley R."/>
            <person name="Ohm R."/>
            <person name="Sun H."/>
            <person name="Tunlid A."/>
            <person name="Henrissat B."/>
            <person name="Grigoriev I.V."/>
            <person name="Hibbett D.S."/>
            <person name="Martin F."/>
        </authorList>
    </citation>
    <scope>NUCLEOTIDE SEQUENCE [LARGE SCALE GENOMIC DNA]</scope>
    <source>
        <strain evidence="3">Ve08.2h10</strain>
    </source>
</reference>
<evidence type="ECO:0000313" key="3">
    <source>
        <dbReference type="Proteomes" id="UP000054538"/>
    </source>
</evidence>
<keyword evidence="3" id="KW-1185">Reference proteome</keyword>
<reference evidence="2 3" key="1">
    <citation type="submission" date="2014-04" db="EMBL/GenBank/DDBJ databases">
        <authorList>
            <consortium name="DOE Joint Genome Institute"/>
            <person name="Kuo A."/>
            <person name="Kohler A."/>
            <person name="Jargeat P."/>
            <person name="Nagy L.G."/>
            <person name="Floudas D."/>
            <person name="Copeland A."/>
            <person name="Barry K.W."/>
            <person name="Cichocki N."/>
            <person name="Veneault-Fourrey C."/>
            <person name="LaButti K."/>
            <person name="Lindquist E.A."/>
            <person name="Lipzen A."/>
            <person name="Lundell T."/>
            <person name="Morin E."/>
            <person name="Murat C."/>
            <person name="Sun H."/>
            <person name="Tunlid A."/>
            <person name="Henrissat B."/>
            <person name="Grigoriev I.V."/>
            <person name="Hibbett D.S."/>
            <person name="Martin F."/>
            <person name="Nordberg H.P."/>
            <person name="Cantor M.N."/>
            <person name="Hua S.X."/>
        </authorList>
    </citation>
    <scope>NUCLEOTIDE SEQUENCE [LARGE SCALE GENOMIC DNA]</scope>
    <source>
        <strain evidence="2 3">Ve08.2h10</strain>
    </source>
</reference>
<organism evidence="2 3">
    <name type="scientific">Paxillus rubicundulus Ve08.2h10</name>
    <dbReference type="NCBI Taxonomy" id="930991"/>
    <lineage>
        <taxon>Eukaryota</taxon>
        <taxon>Fungi</taxon>
        <taxon>Dikarya</taxon>
        <taxon>Basidiomycota</taxon>
        <taxon>Agaricomycotina</taxon>
        <taxon>Agaricomycetes</taxon>
        <taxon>Agaricomycetidae</taxon>
        <taxon>Boletales</taxon>
        <taxon>Paxilineae</taxon>
        <taxon>Paxillaceae</taxon>
        <taxon>Paxillus</taxon>
    </lineage>
</organism>
<evidence type="ECO:0000256" key="1">
    <source>
        <dbReference type="SAM" id="MobiDB-lite"/>
    </source>
</evidence>
<proteinExistence type="predicted"/>
<dbReference type="InParanoid" id="A0A0D0D8E5"/>
<feature type="compositionally biased region" description="Basic and acidic residues" evidence="1">
    <location>
        <begin position="75"/>
        <end position="96"/>
    </location>
</feature>
<accession>A0A0D0D8E5</accession>
<dbReference type="OrthoDB" id="2688210at2759"/>
<dbReference type="Proteomes" id="UP000054538">
    <property type="component" value="Unassembled WGS sequence"/>
</dbReference>